<dbReference type="GO" id="GO:0005085">
    <property type="term" value="F:guanyl-nucleotide exchange factor activity"/>
    <property type="evidence" value="ECO:0007669"/>
    <property type="project" value="TreeGrafter"/>
</dbReference>
<dbReference type="GO" id="GO:0005634">
    <property type="term" value="C:nucleus"/>
    <property type="evidence" value="ECO:0007669"/>
    <property type="project" value="TreeGrafter"/>
</dbReference>
<accession>A0A0B1P9J2</accession>
<proteinExistence type="inferred from homology"/>
<evidence type="ECO:0000256" key="2">
    <source>
        <dbReference type="ARBA" id="ARBA00022448"/>
    </source>
</evidence>
<evidence type="ECO:0000313" key="4">
    <source>
        <dbReference type="EMBL" id="KHJ34918.1"/>
    </source>
</evidence>
<organism evidence="4 5">
    <name type="scientific">Uncinula necator</name>
    <name type="common">Grape powdery mildew</name>
    <dbReference type="NCBI Taxonomy" id="52586"/>
    <lineage>
        <taxon>Eukaryota</taxon>
        <taxon>Fungi</taxon>
        <taxon>Dikarya</taxon>
        <taxon>Ascomycota</taxon>
        <taxon>Pezizomycotina</taxon>
        <taxon>Leotiomycetes</taxon>
        <taxon>Erysiphales</taxon>
        <taxon>Erysiphaceae</taxon>
        <taxon>Erysiphe</taxon>
    </lineage>
</organism>
<protein>
    <submittedName>
        <fullName evidence="4">Putative ran-interacting mog1 protein</fullName>
    </submittedName>
</protein>
<dbReference type="InterPro" id="IPR016123">
    <property type="entry name" value="Mog1/PsbP_a/b/a-sand"/>
</dbReference>
<sequence length="190" mass="21453">MTSYFKRSLYGGAITVELPSFFVDVSDFRQVPDHQEVFLDNSGFTSIIFDITERVGSDSTGPDVDCAALTAHLEDITEKETVQVWNTNSTQFSKLPEGIPAYTLIATPIESSKNPKNSKFTAILLTLVRLEKESTDILITINVPHEDTEDIELETGKLGKLIDNSIEYTTRIWQTFEIHNWNLFNDNSKN</sequence>
<evidence type="ECO:0000256" key="3">
    <source>
        <dbReference type="ARBA" id="ARBA00022927"/>
    </source>
</evidence>
<dbReference type="InterPro" id="IPR007681">
    <property type="entry name" value="Mog1"/>
</dbReference>
<keyword evidence="3" id="KW-0653">Protein transport</keyword>
<comment type="caution">
    <text evidence="4">The sequence shown here is derived from an EMBL/GenBank/DDBJ whole genome shotgun (WGS) entry which is preliminary data.</text>
</comment>
<dbReference type="EMBL" id="JNVN01000627">
    <property type="protein sequence ID" value="KHJ34918.1"/>
    <property type="molecule type" value="Genomic_DNA"/>
</dbReference>
<keyword evidence="5" id="KW-1185">Reference proteome</keyword>
<dbReference type="OMA" id="ECSSAWM"/>
<dbReference type="OrthoDB" id="10255285at2759"/>
<dbReference type="PANTHER" id="PTHR15837:SF0">
    <property type="entry name" value="RAN GUANINE NUCLEOTIDE RELEASE FACTOR"/>
    <property type="match status" value="1"/>
</dbReference>
<dbReference type="STRING" id="52586.A0A0B1P9J2"/>
<evidence type="ECO:0000313" key="5">
    <source>
        <dbReference type="Proteomes" id="UP000030854"/>
    </source>
</evidence>
<dbReference type="GO" id="GO:0031267">
    <property type="term" value="F:small GTPase binding"/>
    <property type="evidence" value="ECO:0007669"/>
    <property type="project" value="TreeGrafter"/>
</dbReference>
<dbReference type="AlphaFoldDB" id="A0A0B1P9J2"/>
<reference evidence="4 5" key="1">
    <citation type="journal article" date="2014" name="BMC Genomics">
        <title>Adaptive genomic structural variation in the grape powdery mildew pathogen, Erysiphe necator.</title>
        <authorList>
            <person name="Jones L."/>
            <person name="Riaz S."/>
            <person name="Morales-Cruz A."/>
            <person name="Amrine K.C."/>
            <person name="McGuire B."/>
            <person name="Gubler W.D."/>
            <person name="Walker M.A."/>
            <person name="Cantu D."/>
        </authorList>
    </citation>
    <scope>NUCLEOTIDE SEQUENCE [LARGE SCALE GENOMIC DNA]</scope>
    <source>
        <strain evidence="5">c</strain>
    </source>
</reference>
<keyword evidence="2" id="KW-0813">Transport</keyword>
<dbReference type="PANTHER" id="PTHR15837">
    <property type="entry name" value="RAN GUANINE NUCLEOTIDE RELEASE FACTOR"/>
    <property type="match status" value="1"/>
</dbReference>
<dbReference type="Pfam" id="PF04603">
    <property type="entry name" value="Mog1"/>
    <property type="match status" value="1"/>
</dbReference>
<dbReference type="GO" id="GO:0006606">
    <property type="term" value="P:protein import into nucleus"/>
    <property type="evidence" value="ECO:0007669"/>
    <property type="project" value="TreeGrafter"/>
</dbReference>
<dbReference type="SUPFAM" id="SSF55724">
    <property type="entry name" value="Mog1p/PsbP-like"/>
    <property type="match status" value="1"/>
</dbReference>
<dbReference type="Proteomes" id="UP000030854">
    <property type="component" value="Unassembled WGS sequence"/>
</dbReference>
<name>A0A0B1P9J2_UNCNE</name>
<dbReference type="HOGENOM" id="CLU_081345_1_2_1"/>
<evidence type="ECO:0000256" key="1">
    <source>
        <dbReference type="ARBA" id="ARBA00010307"/>
    </source>
</evidence>
<dbReference type="Gene3D" id="3.40.1000.10">
    <property type="entry name" value="Mog1/PsbP, alpha/beta/alpha sandwich"/>
    <property type="match status" value="1"/>
</dbReference>
<gene>
    <name evidence="4" type="ORF">EV44_g1148</name>
</gene>
<comment type="similarity">
    <text evidence="1">Belongs to the MOG1 family.</text>
</comment>